<dbReference type="EMBL" id="JARGYT010000083">
    <property type="protein sequence ID" value="MDZ5762666.1"/>
    <property type="molecule type" value="Genomic_DNA"/>
</dbReference>
<accession>A0ABU5L968</accession>
<feature type="transmembrane region" description="Helical" evidence="5">
    <location>
        <begin position="125"/>
        <end position="145"/>
    </location>
</feature>
<dbReference type="Proteomes" id="UP001293791">
    <property type="component" value="Unassembled WGS sequence"/>
</dbReference>
<dbReference type="PANTHER" id="PTHR36926:SF1">
    <property type="entry name" value="COLICIN V PRODUCTION PROTEIN"/>
    <property type="match status" value="1"/>
</dbReference>
<reference evidence="6 7" key="1">
    <citation type="submission" date="2023-02" db="EMBL/GenBank/DDBJ databases">
        <title>Host association and intracellularity evolved multiple times independently in the Rickettsiales.</title>
        <authorList>
            <person name="Castelli M."/>
            <person name="Nardi T."/>
            <person name="Gammuto L."/>
            <person name="Bellinzona G."/>
            <person name="Sabaneyeva E."/>
            <person name="Potekhin A."/>
            <person name="Serra V."/>
            <person name="Petroni G."/>
            <person name="Sassera D."/>
        </authorList>
    </citation>
    <scope>NUCLEOTIDE SEQUENCE [LARGE SCALE GENOMIC DNA]</scope>
    <source>
        <strain evidence="6 7">BOD18</strain>
    </source>
</reference>
<dbReference type="PANTHER" id="PTHR36926">
    <property type="entry name" value="COLICIN V PRODUCTION PROTEIN"/>
    <property type="match status" value="1"/>
</dbReference>
<evidence type="ECO:0000256" key="4">
    <source>
        <dbReference type="ARBA" id="ARBA00023136"/>
    </source>
</evidence>
<feature type="transmembrane region" description="Helical" evidence="5">
    <location>
        <begin position="88"/>
        <end position="113"/>
    </location>
</feature>
<evidence type="ECO:0000256" key="2">
    <source>
        <dbReference type="ARBA" id="ARBA00022692"/>
    </source>
</evidence>
<comment type="subcellular location">
    <subcellularLocation>
        <location evidence="1">Membrane</location>
        <topology evidence="1">Multi-pass membrane protein</topology>
    </subcellularLocation>
</comment>
<evidence type="ECO:0000313" key="6">
    <source>
        <dbReference type="EMBL" id="MDZ5762666.1"/>
    </source>
</evidence>
<keyword evidence="7" id="KW-1185">Reference proteome</keyword>
<keyword evidence="2 5" id="KW-0812">Transmembrane</keyword>
<dbReference type="Pfam" id="PF02674">
    <property type="entry name" value="Colicin_V"/>
    <property type="match status" value="1"/>
</dbReference>
<feature type="transmembrane region" description="Helical" evidence="5">
    <location>
        <begin position="25"/>
        <end position="45"/>
    </location>
</feature>
<dbReference type="InterPro" id="IPR052719">
    <property type="entry name" value="CvpA-like"/>
</dbReference>
<organism evidence="6 7">
    <name type="scientific">Candidatus Cyrtobacter comes</name>
    <dbReference type="NCBI Taxonomy" id="675776"/>
    <lineage>
        <taxon>Bacteria</taxon>
        <taxon>Pseudomonadati</taxon>
        <taxon>Pseudomonadota</taxon>
        <taxon>Alphaproteobacteria</taxon>
        <taxon>Rickettsiales</taxon>
        <taxon>Candidatus Midichloriaceae</taxon>
        <taxon>Candidatus Cyrtobacter</taxon>
    </lineage>
</organism>
<dbReference type="InterPro" id="IPR003825">
    <property type="entry name" value="Colicin-V_CvpA"/>
</dbReference>
<evidence type="ECO:0000313" key="7">
    <source>
        <dbReference type="Proteomes" id="UP001293791"/>
    </source>
</evidence>
<evidence type="ECO:0000256" key="3">
    <source>
        <dbReference type="ARBA" id="ARBA00022989"/>
    </source>
</evidence>
<evidence type="ECO:0000256" key="5">
    <source>
        <dbReference type="SAM" id="Phobius"/>
    </source>
</evidence>
<sequence>MFALSEDFLLIFQKMPSLDIGSNPLNGVDIALISFIVLSIIFGIVRGFWASLLSTTGWIFTLVITYIFGADIKPSLDVYIKSEVISLAASYCIIFTLALMGFAIVNSIILTILAPIRGGIFDKTFGIVFGVARGFLFVLVSFSLLDTMLCVLSGNKDNVDLYTPELIREAKFYPLIRNAINSDILPSIVIIDLQNTVDTISGTTTDDRFISSITKKLSAVFTKNEKEFITERVNSKADISTSLQDLEKIRVIELLKEYRKKLADHRAPDDIISSSDMERIEEIIKKYRE</sequence>
<evidence type="ECO:0000256" key="1">
    <source>
        <dbReference type="ARBA" id="ARBA00004141"/>
    </source>
</evidence>
<protein>
    <submittedName>
        <fullName evidence="6">CvpA family protein</fullName>
    </submittedName>
</protein>
<keyword evidence="3 5" id="KW-1133">Transmembrane helix</keyword>
<proteinExistence type="predicted"/>
<feature type="transmembrane region" description="Helical" evidence="5">
    <location>
        <begin position="52"/>
        <end position="68"/>
    </location>
</feature>
<name>A0ABU5L968_9RICK</name>
<gene>
    <name evidence="6" type="ORF">Cyrtocomes_01057</name>
</gene>
<comment type="caution">
    <text evidence="6">The sequence shown here is derived from an EMBL/GenBank/DDBJ whole genome shotgun (WGS) entry which is preliminary data.</text>
</comment>
<keyword evidence="4 5" id="KW-0472">Membrane</keyword>